<gene>
    <name evidence="1" type="ORF">HPP92_021323</name>
</gene>
<sequence>MPFFFKLITSVGAAFWFDGGSRPAIAWKVGDESRVATVKTAYGGVGAAVLAAVSTASHGAASVRPAVVPEIFIIIFCSVVLGECDGGPRCRACLRGICYLFDQ</sequence>
<reference evidence="1 2" key="1">
    <citation type="journal article" date="2020" name="Nat. Food">
        <title>A phased Vanilla planifolia genome enables genetic improvement of flavour and production.</title>
        <authorList>
            <person name="Hasing T."/>
            <person name="Tang H."/>
            <person name="Brym M."/>
            <person name="Khazi F."/>
            <person name="Huang T."/>
            <person name="Chambers A.H."/>
        </authorList>
    </citation>
    <scope>NUCLEOTIDE SEQUENCE [LARGE SCALE GENOMIC DNA]</scope>
    <source>
        <tissue evidence="1">Leaf</tissue>
    </source>
</reference>
<proteinExistence type="predicted"/>
<dbReference type="OrthoDB" id="2021138at2759"/>
<dbReference type="EMBL" id="JADCNL010000011">
    <property type="protein sequence ID" value="KAG0461026.1"/>
    <property type="molecule type" value="Genomic_DNA"/>
</dbReference>
<keyword evidence="2" id="KW-1185">Reference proteome</keyword>
<evidence type="ECO:0000313" key="1">
    <source>
        <dbReference type="EMBL" id="KAG0461026.1"/>
    </source>
</evidence>
<evidence type="ECO:0000313" key="2">
    <source>
        <dbReference type="Proteomes" id="UP000636800"/>
    </source>
</evidence>
<dbReference type="Proteomes" id="UP000636800">
    <property type="component" value="Chromosome 11"/>
</dbReference>
<protein>
    <submittedName>
        <fullName evidence="1">Uncharacterized protein</fullName>
    </submittedName>
</protein>
<dbReference type="AlphaFoldDB" id="A0A835PYX2"/>
<comment type="caution">
    <text evidence="1">The sequence shown here is derived from an EMBL/GenBank/DDBJ whole genome shotgun (WGS) entry which is preliminary data.</text>
</comment>
<organism evidence="1 2">
    <name type="scientific">Vanilla planifolia</name>
    <name type="common">Vanilla</name>
    <dbReference type="NCBI Taxonomy" id="51239"/>
    <lineage>
        <taxon>Eukaryota</taxon>
        <taxon>Viridiplantae</taxon>
        <taxon>Streptophyta</taxon>
        <taxon>Embryophyta</taxon>
        <taxon>Tracheophyta</taxon>
        <taxon>Spermatophyta</taxon>
        <taxon>Magnoliopsida</taxon>
        <taxon>Liliopsida</taxon>
        <taxon>Asparagales</taxon>
        <taxon>Orchidaceae</taxon>
        <taxon>Vanilloideae</taxon>
        <taxon>Vanilleae</taxon>
        <taxon>Vanilla</taxon>
    </lineage>
</organism>
<name>A0A835PYX2_VANPL</name>
<accession>A0A835PYX2</accession>